<dbReference type="PANTHER" id="PTHR10696">
    <property type="entry name" value="GAMMA-BUTYROBETAINE HYDROXYLASE-RELATED"/>
    <property type="match status" value="1"/>
</dbReference>
<organism evidence="5 6">
    <name type="scientific">Roseovarius albus</name>
    <dbReference type="NCBI Taxonomy" id="1247867"/>
    <lineage>
        <taxon>Bacteria</taxon>
        <taxon>Pseudomonadati</taxon>
        <taxon>Pseudomonadota</taxon>
        <taxon>Alphaproteobacteria</taxon>
        <taxon>Rhodobacterales</taxon>
        <taxon>Roseobacteraceae</taxon>
        <taxon>Roseovarius</taxon>
    </lineage>
</organism>
<accession>A0A1X6ZSL1</accession>
<dbReference type="Proteomes" id="UP000193061">
    <property type="component" value="Unassembled WGS sequence"/>
</dbReference>
<dbReference type="Pfam" id="PF02668">
    <property type="entry name" value="TauD"/>
    <property type="match status" value="2"/>
</dbReference>
<feature type="domain" description="TauD/TfdA-like" evidence="4">
    <location>
        <begin position="11"/>
        <end position="157"/>
    </location>
</feature>
<keyword evidence="3" id="KW-0045">Antibiotic biosynthesis</keyword>
<evidence type="ECO:0000256" key="1">
    <source>
        <dbReference type="ARBA" id="ARBA00001954"/>
    </source>
</evidence>
<keyword evidence="5" id="KW-0223">Dioxygenase</keyword>
<evidence type="ECO:0000256" key="2">
    <source>
        <dbReference type="ARBA" id="ARBA00023002"/>
    </source>
</evidence>
<proteinExistence type="predicted"/>
<reference evidence="5 6" key="1">
    <citation type="submission" date="2017-03" db="EMBL/GenBank/DDBJ databases">
        <authorList>
            <person name="Afonso C.L."/>
            <person name="Miller P.J."/>
            <person name="Scott M.A."/>
            <person name="Spackman E."/>
            <person name="Goraichik I."/>
            <person name="Dimitrov K.M."/>
            <person name="Suarez D.L."/>
            <person name="Swayne D.E."/>
        </authorList>
    </citation>
    <scope>NUCLEOTIDE SEQUENCE [LARGE SCALE GENOMIC DNA]</scope>
    <source>
        <strain evidence="5 6">CECT 7450</strain>
    </source>
</reference>
<sequence length="264" mass="29317">MKTVLEVSPGFETVLDAPNPENEKILDDLARRLVEAPHFVVLRGFPQTDSPDAGTALAKAMARRLPHKEGVKPDMIERVSCTRVAIKEGIDPIGNNATAYSRTNQKIPLHTDSSYRASPHEFVAFQMIRPDAEGGETTLATVEDVINALDDFTQEVLSFPIYPFGKLRVPILWETASGPHIRYYRSQLDMDLEEADPPLPEPALAAVRRLDAVLENDSLQHRIKLEAGDVICLHNTKILHGRSAFAQTSDRLMFRLRADVGCIG</sequence>
<evidence type="ECO:0000259" key="4">
    <source>
        <dbReference type="Pfam" id="PF02668"/>
    </source>
</evidence>
<comment type="cofactor">
    <cofactor evidence="1">
        <name>Fe(2+)</name>
        <dbReference type="ChEBI" id="CHEBI:29033"/>
    </cofactor>
</comment>
<dbReference type="GO" id="GO:0016706">
    <property type="term" value="F:2-oxoglutarate-dependent dioxygenase activity"/>
    <property type="evidence" value="ECO:0007669"/>
    <property type="project" value="UniProtKB-ARBA"/>
</dbReference>
<keyword evidence="2" id="KW-0560">Oxidoreductase</keyword>
<evidence type="ECO:0000313" key="6">
    <source>
        <dbReference type="Proteomes" id="UP000193061"/>
    </source>
</evidence>
<dbReference type="InterPro" id="IPR042098">
    <property type="entry name" value="TauD-like_sf"/>
</dbReference>
<dbReference type="PANTHER" id="PTHR10696:SF56">
    <property type="entry name" value="TAUD_TFDA-LIKE DOMAIN-CONTAINING PROTEIN"/>
    <property type="match status" value="1"/>
</dbReference>
<dbReference type="EMBL" id="FWFX01000010">
    <property type="protein sequence ID" value="SLN60032.1"/>
    <property type="molecule type" value="Genomic_DNA"/>
</dbReference>
<evidence type="ECO:0000256" key="3">
    <source>
        <dbReference type="ARBA" id="ARBA00023194"/>
    </source>
</evidence>
<dbReference type="InterPro" id="IPR050411">
    <property type="entry name" value="AlphaKG_dependent_hydroxylases"/>
</dbReference>
<dbReference type="InterPro" id="IPR003819">
    <property type="entry name" value="TauD/TfdA-like"/>
</dbReference>
<dbReference type="Gene3D" id="3.60.130.10">
    <property type="entry name" value="Clavaminate synthase-like"/>
    <property type="match status" value="1"/>
</dbReference>
<name>A0A1X6ZSL1_9RHOB</name>
<protein>
    <submittedName>
        <fullName evidence="5">Taurine catabolism dioxygenase TauD, TfdA family</fullName>
    </submittedName>
</protein>
<gene>
    <name evidence="5" type="ORF">ROA7450_03114</name>
</gene>
<dbReference type="OrthoDB" id="979809at2"/>
<dbReference type="RefSeq" id="WP_085806753.1">
    <property type="nucleotide sequence ID" value="NZ_FWFX01000010.1"/>
</dbReference>
<dbReference type="SUPFAM" id="SSF51197">
    <property type="entry name" value="Clavaminate synthase-like"/>
    <property type="match status" value="1"/>
</dbReference>
<feature type="domain" description="TauD/TfdA-like" evidence="4">
    <location>
        <begin position="201"/>
        <end position="256"/>
    </location>
</feature>
<dbReference type="GO" id="GO:0017000">
    <property type="term" value="P:antibiotic biosynthetic process"/>
    <property type="evidence" value="ECO:0007669"/>
    <property type="project" value="UniProtKB-KW"/>
</dbReference>
<dbReference type="AlphaFoldDB" id="A0A1X6ZSL1"/>
<keyword evidence="6" id="KW-1185">Reference proteome</keyword>
<evidence type="ECO:0000313" key="5">
    <source>
        <dbReference type="EMBL" id="SLN60032.1"/>
    </source>
</evidence>